<dbReference type="InterPro" id="IPR037187">
    <property type="entry name" value="DnaK_N"/>
</dbReference>
<gene>
    <name evidence="9" type="ORF">Poly41_28160</name>
</gene>
<dbReference type="Pfam" id="PF01258">
    <property type="entry name" value="zf-dskA_traR"/>
    <property type="match status" value="1"/>
</dbReference>
<keyword evidence="5" id="KW-0175">Coiled coil</keyword>
<evidence type="ECO:0000259" key="8">
    <source>
        <dbReference type="Pfam" id="PF21173"/>
    </source>
</evidence>
<dbReference type="SUPFAM" id="SSF109635">
    <property type="entry name" value="DnaK suppressor protein DksA, alpha-hairpin domain"/>
    <property type="match status" value="1"/>
</dbReference>
<name>A0A5C6DNB6_9BACT</name>
<dbReference type="EMBL" id="SJPV01000004">
    <property type="protein sequence ID" value="TWU38340.1"/>
    <property type="molecule type" value="Genomic_DNA"/>
</dbReference>
<dbReference type="AlphaFoldDB" id="A0A5C6DNB6"/>
<keyword evidence="2" id="KW-0863">Zinc-finger</keyword>
<dbReference type="Gene3D" id="1.20.120.910">
    <property type="entry name" value="DksA, coiled-coil domain"/>
    <property type="match status" value="1"/>
</dbReference>
<reference evidence="9 10" key="1">
    <citation type="submission" date="2019-02" db="EMBL/GenBank/DDBJ databases">
        <title>Deep-cultivation of Planctomycetes and their phenomic and genomic characterization uncovers novel biology.</title>
        <authorList>
            <person name="Wiegand S."/>
            <person name="Jogler M."/>
            <person name="Boedeker C."/>
            <person name="Pinto D."/>
            <person name="Vollmers J."/>
            <person name="Rivas-Marin E."/>
            <person name="Kohn T."/>
            <person name="Peeters S.H."/>
            <person name="Heuer A."/>
            <person name="Rast P."/>
            <person name="Oberbeckmann S."/>
            <person name="Bunk B."/>
            <person name="Jeske O."/>
            <person name="Meyerdierks A."/>
            <person name="Storesund J.E."/>
            <person name="Kallscheuer N."/>
            <person name="Luecker S."/>
            <person name="Lage O.M."/>
            <person name="Pohl T."/>
            <person name="Merkel B.J."/>
            <person name="Hornburger P."/>
            <person name="Mueller R.-W."/>
            <person name="Bruemmer F."/>
            <person name="Labrenz M."/>
            <person name="Spormann A.M."/>
            <person name="Op Den Camp H."/>
            <person name="Overmann J."/>
            <person name="Amann R."/>
            <person name="Jetten M.S.M."/>
            <person name="Mascher T."/>
            <person name="Medema M.H."/>
            <person name="Devos D.P."/>
            <person name="Kaster A.-K."/>
            <person name="Ovreas L."/>
            <person name="Rohde M."/>
            <person name="Galperin M.Y."/>
            <person name="Jogler C."/>
        </authorList>
    </citation>
    <scope>NUCLEOTIDE SEQUENCE [LARGE SCALE GENOMIC DNA]</scope>
    <source>
        <strain evidence="9 10">Poly41</strain>
    </source>
</reference>
<evidence type="ECO:0000256" key="1">
    <source>
        <dbReference type="ARBA" id="ARBA00022723"/>
    </source>
</evidence>
<dbReference type="RefSeq" id="WP_197231304.1">
    <property type="nucleotide sequence ID" value="NZ_SJPV01000004.1"/>
</dbReference>
<accession>A0A5C6DNB6</accession>
<evidence type="ECO:0000256" key="4">
    <source>
        <dbReference type="PROSITE-ProRule" id="PRU00510"/>
    </source>
</evidence>
<keyword evidence="10" id="KW-1185">Reference proteome</keyword>
<feature type="domain" description="DnaK suppressor protein-like N-terminal" evidence="8">
    <location>
        <begin position="43"/>
        <end position="105"/>
    </location>
</feature>
<evidence type="ECO:0000313" key="10">
    <source>
        <dbReference type="Proteomes" id="UP000319143"/>
    </source>
</evidence>
<evidence type="ECO:0000256" key="2">
    <source>
        <dbReference type="ARBA" id="ARBA00022771"/>
    </source>
</evidence>
<evidence type="ECO:0000256" key="5">
    <source>
        <dbReference type="SAM" id="Coils"/>
    </source>
</evidence>
<comment type="caution">
    <text evidence="9">The sequence shown here is derived from an EMBL/GenBank/DDBJ whole genome shotgun (WGS) entry which is preliminary data.</text>
</comment>
<evidence type="ECO:0000259" key="7">
    <source>
        <dbReference type="Pfam" id="PF01258"/>
    </source>
</evidence>
<dbReference type="InterPro" id="IPR000962">
    <property type="entry name" value="Znf_DskA_TraR"/>
</dbReference>
<evidence type="ECO:0000256" key="3">
    <source>
        <dbReference type="ARBA" id="ARBA00022833"/>
    </source>
</evidence>
<dbReference type="PANTHER" id="PTHR33823">
    <property type="entry name" value="RNA POLYMERASE-BINDING TRANSCRIPTION FACTOR DKSA-RELATED"/>
    <property type="match status" value="1"/>
</dbReference>
<dbReference type="Proteomes" id="UP000319143">
    <property type="component" value="Unassembled WGS sequence"/>
</dbReference>
<evidence type="ECO:0000313" key="9">
    <source>
        <dbReference type="EMBL" id="TWU38340.1"/>
    </source>
</evidence>
<protein>
    <submittedName>
        <fullName evidence="9">RNA polymerase-binding transcription factor</fullName>
    </submittedName>
</protein>
<feature type="domain" description="Zinc finger DksA/TraR C4-type" evidence="7">
    <location>
        <begin position="108"/>
        <end position="137"/>
    </location>
</feature>
<feature type="compositionally biased region" description="Polar residues" evidence="6">
    <location>
        <begin position="74"/>
        <end position="88"/>
    </location>
</feature>
<dbReference type="PROSITE" id="PS51128">
    <property type="entry name" value="ZF_DKSA_2"/>
    <property type="match status" value="1"/>
</dbReference>
<dbReference type="GO" id="GO:0008270">
    <property type="term" value="F:zinc ion binding"/>
    <property type="evidence" value="ECO:0007669"/>
    <property type="project" value="UniProtKB-KW"/>
</dbReference>
<keyword evidence="1" id="KW-0479">Metal-binding</keyword>
<keyword evidence="3" id="KW-0862">Zinc</keyword>
<feature type="zinc finger region" description="dksA C4-type" evidence="4">
    <location>
        <begin position="113"/>
        <end position="137"/>
    </location>
</feature>
<dbReference type="SUPFAM" id="SSF57716">
    <property type="entry name" value="Glucocorticoid receptor-like (DNA-binding domain)"/>
    <property type="match status" value="1"/>
</dbReference>
<sequence>MSHSFLVYQTVHGVDAFQIEFNDVSKEYSGGNRAMQDLSEIRQRLQHNLQEHIDRVEKLENRLRQPGDEDWEEQASQRSNDEVLQSLSTQARKEIDQIRRAIGRIDEGSYGRCTKCDKAISPERLELLPFTTTCVDCSTL</sequence>
<dbReference type="PANTHER" id="PTHR33823:SF4">
    <property type="entry name" value="GENERAL STRESS PROTEIN 16O"/>
    <property type="match status" value="1"/>
</dbReference>
<dbReference type="Pfam" id="PF21173">
    <property type="entry name" value="DksA-like_N"/>
    <property type="match status" value="1"/>
</dbReference>
<evidence type="ECO:0000256" key="6">
    <source>
        <dbReference type="SAM" id="MobiDB-lite"/>
    </source>
</evidence>
<proteinExistence type="predicted"/>
<feature type="coiled-coil region" evidence="5">
    <location>
        <begin position="35"/>
        <end position="62"/>
    </location>
</feature>
<feature type="region of interest" description="Disordered" evidence="6">
    <location>
        <begin position="66"/>
        <end position="88"/>
    </location>
</feature>
<organism evidence="9 10">
    <name type="scientific">Novipirellula artificiosorum</name>
    <dbReference type="NCBI Taxonomy" id="2528016"/>
    <lineage>
        <taxon>Bacteria</taxon>
        <taxon>Pseudomonadati</taxon>
        <taxon>Planctomycetota</taxon>
        <taxon>Planctomycetia</taxon>
        <taxon>Pirellulales</taxon>
        <taxon>Pirellulaceae</taxon>
        <taxon>Novipirellula</taxon>
    </lineage>
</organism>
<dbReference type="InterPro" id="IPR048487">
    <property type="entry name" value="DksA-like_N"/>
</dbReference>